<name>A0A916RMU8_9HYPH</name>
<dbReference type="Proteomes" id="UP000596977">
    <property type="component" value="Unassembled WGS sequence"/>
</dbReference>
<protein>
    <submittedName>
        <fullName evidence="1">Uncharacterized protein</fullName>
    </submittedName>
</protein>
<dbReference type="AlphaFoldDB" id="A0A916RMU8"/>
<comment type="caution">
    <text evidence="1">The sequence shown here is derived from an EMBL/GenBank/DDBJ whole genome shotgun (WGS) entry which is preliminary data.</text>
</comment>
<proteinExistence type="predicted"/>
<sequence>MHMCNKARHSHAPCPWTDVAFGARQIVGLLVLNAKSPPDTRVLSEGNYGALWLVKT</sequence>
<gene>
    <name evidence="1" type="ORF">GCM10011499_32790</name>
</gene>
<dbReference type="EMBL" id="BMKB01000006">
    <property type="protein sequence ID" value="GGA60003.1"/>
    <property type="molecule type" value="Genomic_DNA"/>
</dbReference>
<evidence type="ECO:0000313" key="1">
    <source>
        <dbReference type="EMBL" id="GGA60003.1"/>
    </source>
</evidence>
<evidence type="ECO:0000313" key="2">
    <source>
        <dbReference type="Proteomes" id="UP000596977"/>
    </source>
</evidence>
<keyword evidence="2" id="KW-1185">Reference proteome</keyword>
<organism evidence="1 2">
    <name type="scientific">Pelagibacterium lentulum</name>
    <dbReference type="NCBI Taxonomy" id="2029865"/>
    <lineage>
        <taxon>Bacteria</taxon>
        <taxon>Pseudomonadati</taxon>
        <taxon>Pseudomonadota</taxon>
        <taxon>Alphaproteobacteria</taxon>
        <taxon>Hyphomicrobiales</taxon>
        <taxon>Devosiaceae</taxon>
        <taxon>Pelagibacterium</taxon>
    </lineage>
</organism>
<reference evidence="1 2" key="1">
    <citation type="journal article" date="2014" name="Int. J. Syst. Evol. Microbiol.">
        <title>Complete genome sequence of Corynebacterium casei LMG S-19264T (=DSM 44701T), isolated from a smear-ripened cheese.</title>
        <authorList>
            <consortium name="US DOE Joint Genome Institute (JGI-PGF)"/>
            <person name="Walter F."/>
            <person name="Albersmeier A."/>
            <person name="Kalinowski J."/>
            <person name="Ruckert C."/>
        </authorList>
    </citation>
    <scope>NUCLEOTIDE SEQUENCE [LARGE SCALE GENOMIC DNA]</scope>
    <source>
        <strain evidence="1 2">CGMCC 1.15896</strain>
    </source>
</reference>
<accession>A0A916RMU8</accession>